<evidence type="ECO:0000313" key="1">
    <source>
        <dbReference type="EMBL" id="KAF0753756.1"/>
    </source>
</evidence>
<organism evidence="1 2">
    <name type="scientific">Aphis craccivora</name>
    <name type="common">Cowpea aphid</name>
    <dbReference type="NCBI Taxonomy" id="307492"/>
    <lineage>
        <taxon>Eukaryota</taxon>
        <taxon>Metazoa</taxon>
        <taxon>Ecdysozoa</taxon>
        <taxon>Arthropoda</taxon>
        <taxon>Hexapoda</taxon>
        <taxon>Insecta</taxon>
        <taxon>Pterygota</taxon>
        <taxon>Neoptera</taxon>
        <taxon>Paraneoptera</taxon>
        <taxon>Hemiptera</taxon>
        <taxon>Sternorrhyncha</taxon>
        <taxon>Aphidomorpha</taxon>
        <taxon>Aphidoidea</taxon>
        <taxon>Aphididae</taxon>
        <taxon>Aphidini</taxon>
        <taxon>Aphis</taxon>
        <taxon>Aphis</taxon>
    </lineage>
</organism>
<dbReference type="GO" id="GO:0030286">
    <property type="term" value="C:dynein complex"/>
    <property type="evidence" value="ECO:0007669"/>
    <property type="project" value="InterPro"/>
</dbReference>
<gene>
    <name evidence="1" type="ORF">FWK35_00033466</name>
</gene>
<protein>
    <submittedName>
        <fullName evidence="1">Uncharacterized protein</fullName>
    </submittedName>
</protein>
<dbReference type="InterPro" id="IPR026983">
    <property type="entry name" value="DHC"/>
</dbReference>
<sequence>MMVEKWLNKIQSMMRETIRHNFLESTLSYEEKPREQWLFDYPAQVSLCGTQIWWTTEVNIAFARLEEGYENALKDYQRKQISQLNTLISLLLGELTRQDRQKIMTICTIDVHSRDVVARLIQSKIENVLAFQWQSQLRHRQVNTLIKCM</sequence>
<comment type="caution">
    <text evidence="1">The sequence shown here is derived from an EMBL/GenBank/DDBJ whole genome shotgun (WGS) entry which is preliminary data.</text>
</comment>
<reference evidence="1 2" key="1">
    <citation type="submission" date="2019-08" db="EMBL/GenBank/DDBJ databases">
        <title>Whole genome of Aphis craccivora.</title>
        <authorList>
            <person name="Voronova N.V."/>
            <person name="Shulinski R.S."/>
            <person name="Bandarenka Y.V."/>
            <person name="Zhorov D.G."/>
            <person name="Warner D."/>
        </authorList>
    </citation>
    <scope>NUCLEOTIDE SEQUENCE [LARGE SCALE GENOMIC DNA]</scope>
    <source>
        <strain evidence="1">180601</strain>
        <tissue evidence="1">Whole Body</tissue>
    </source>
</reference>
<dbReference type="Gene3D" id="1.20.58.1120">
    <property type="match status" value="1"/>
</dbReference>
<dbReference type="PANTHER" id="PTHR45703">
    <property type="entry name" value="DYNEIN HEAVY CHAIN"/>
    <property type="match status" value="1"/>
</dbReference>
<keyword evidence="2" id="KW-1185">Reference proteome</keyword>
<dbReference type="OrthoDB" id="447173at2759"/>
<evidence type="ECO:0000313" key="2">
    <source>
        <dbReference type="Proteomes" id="UP000478052"/>
    </source>
</evidence>
<dbReference type="EMBL" id="VUJU01004632">
    <property type="protein sequence ID" value="KAF0753756.1"/>
    <property type="molecule type" value="Genomic_DNA"/>
</dbReference>
<dbReference type="AlphaFoldDB" id="A0A6G0YDB1"/>
<accession>A0A6G0YDB1</accession>
<name>A0A6G0YDB1_APHCR</name>
<dbReference type="GO" id="GO:0045505">
    <property type="term" value="F:dynein intermediate chain binding"/>
    <property type="evidence" value="ECO:0007669"/>
    <property type="project" value="InterPro"/>
</dbReference>
<dbReference type="PANTHER" id="PTHR45703:SF8">
    <property type="entry name" value="DYNEINS HEAVY CHAIN"/>
    <property type="match status" value="1"/>
</dbReference>
<dbReference type="Proteomes" id="UP000478052">
    <property type="component" value="Unassembled WGS sequence"/>
</dbReference>
<dbReference type="GO" id="GO:0051959">
    <property type="term" value="F:dynein light intermediate chain binding"/>
    <property type="evidence" value="ECO:0007669"/>
    <property type="project" value="InterPro"/>
</dbReference>
<dbReference type="GO" id="GO:0007018">
    <property type="term" value="P:microtubule-based movement"/>
    <property type="evidence" value="ECO:0007669"/>
    <property type="project" value="InterPro"/>
</dbReference>
<proteinExistence type="predicted"/>